<feature type="domain" description="F-box" evidence="2">
    <location>
        <begin position="21"/>
        <end position="73"/>
    </location>
</feature>
<organism evidence="3 4">
    <name type="scientific">Daucus carota subsp. sativus</name>
    <name type="common">Carrot</name>
    <dbReference type="NCBI Taxonomy" id="79200"/>
    <lineage>
        <taxon>Eukaryota</taxon>
        <taxon>Viridiplantae</taxon>
        <taxon>Streptophyta</taxon>
        <taxon>Embryophyta</taxon>
        <taxon>Tracheophyta</taxon>
        <taxon>Spermatophyta</taxon>
        <taxon>Magnoliopsida</taxon>
        <taxon>eudicotyledons</taxon>
        <taxon>Gunneridae</taxon>
        <taxon>Pentapetalae</taxon>
        <taxon>asterids</taxon>
        <taxon>campanulids</taxon>
        <taxon>Apiales</taxon>
        <taxon>Apiaceae</taxon>
        <taxon>Apioideae</taxon>
        <taxon>Scandiceae</taxon>
        <taxon>Daucinae</taxon>
        <taxon>Daucus</taxon>
        <taxon>Daucus sect. Daucus</taxon>
    </lineage>
</organism>
<dbReference type="InterPro" id="IPR036047">
    <property type="entry name" value="F-box-like_dom_sf"/>
</dbReference>
<dbReference type="PANTHER" id="PTHR34223:SF51">
    <property type="entry name" value="OS06G0556300 PROTEIN"/>
    <property type="match status" value="1"/>
</dbReference>
<dbReference type="InterPro" id="IPR001810">
    <property type="entry name" value="F-box_dom"/>
</dbReference>
<evidence type="ECO:0000313" key="4">
    <source>
        <dbReference type="Proteomes" id="UP000077755"/>
    </source>
</evidence>
<accession>A0AAF1AJS9</accession>
<dbReference type="Gene3D" id="1.20.1280.50">
    <property type="match status" value="1"/>
</dbReference>
<reference evidence="3" key="2">
    <citation type="submission" date="2022-03" db="EMBL/GenBank/DDBJ databases">
        <title>Draft title - Genomic analysis of global carrot germplasm unveils the trajectory of domestication and the origin of high carotenoid orange carrot.</title>
        <authorList>
            <person name="Iorizzo M."/>
            <person name="Ellison S."/>
            <person name="Senalik D."/>
            <person name="Macko-Podgorni A."/>
            <person name="Grzebelus D."/>
            <person name="Bostan H."/>
            <person name="Rolling W."/>
            <person name="Curaba J."/>
            <person name="Simon P."/>
        </authorList>
    </citation>
    <scope>NUCLEOTIDE SEQUENCE</scope>
    <source>
        <tissue evidence="3">Leaf</tissue>
    </source>
</reference>
<keyword evidence="4" id="KW-1185">Reference proteome</keyword>
<dbReference type="AlphaFoldDB" id="A0AAF1AJS9"/>
<protein>
    <recommendedName>
        <fullName evidence="2">F-box domain-containing protein</fullName>
    </recommendedName>
</protein>
<gene>
    <name evidence="3" type="ORF">DCAR_0102231</name>
</gene>
<dbReference type="PROSITE" id="PS50181">
    <property type="entry name" value="FBOX"/>
    <property type="match status" value="1"/>
</dbReference>
<dbReference type="InterPro" id="IPR032675">
    <property type="entry name" value="LRR_dom_sf"/>
</dbReference>
<dbReference type="SUPFAM" id="SSF81383">
    <property type="entry name" value="F-box domain"/>
    <property type="match status" value="1"/>
</dbReference>
<dbReference type="PANTHER" id="PTHR34223">
    <property type="entry name" value="OS11G0201299 PROTEIN"/>
    <property type="match status" value="1"/>
</dbReference>
<dbReference type="Gene3D" id="3.80.10.10">
    <property type="entry name" value="Ribonuclease Inhibitor"/>
    <property type="match status" value="1"/>
</dbReference>
<evidence type="ECO:0000259" key="2">
    <source>
        <dbReference type="PROSITE" id="PS50181"/>
    </source>
</evidence>
<dbReference type="CDD" id="cd22160">
    <property type="entry name" value="F-box_AtFBL13-like"/>
    <property type="match status" value="1"/>
</dbReference>
<feature type="region of interest" description="Disordered" evidence="1">
    <location>
        <begin position="428"/>
        <end position="472"/>
    </location>
</feature>
<dbReference type="EMBL" id="CP093343">
    <property type="protein sequence ID" value="WOG83057.1"/>
    <property type="molecule type" value="Genomic_DNA"/>
</dbReference>
<evidence type="ECO:0000256" key="1">
    <source>
        <dbReference type="SAM" id="MobiDB-lite"/>
    </source>
</evidence>
<sequence length="472" mass="52848">MSKKARLIGCNAANQGNSGGVDRISSLPDQLLHHILSFLETRLAVQTSALSKRWKLIWTTLPILNFTWSWSNIRSGNKFINNIFARRNNNSDVLKLNHFFFYESPQFHGVQKLANHAVSHNVRQVNVDVTGADCIVTMKLTGPNAIVLNLKLPFDQFLKKLDSCWRLPALTTLHLVRTDYSKPYKLPASYLVDLPALRTLLLDGFELPSSVSLPALHTLILHIVEFPENMSEFCRVFQALGNLQNLTLFFWTTLRCDCVIDCPQLINLEINYCTSKSGKSIVSSNSGKIMVLTPNIRNFSSVGIFPIEFGAFDLENVNIQLRDSAVIKTVAPSKMKENFKNQFTDMFWGLSRTKILTLDSNIIEALSALSDFLVQTSSPFIMLEYVKVPHGYKESSMSTYLKWFLLGRCRKATIVTTLPQKIEIKEPASSAAKNVPPQDPLTAPTKARAGSKKVHSEVNADRATQIGVTVEG</sequence>
<dbReference type="SUPFAM" id="SSF52058">
    <property type="entry name" value="L domain-like"/>
    <property type="match status" value="1"/>
</dbReference>
<reference evidence="3" key="1">
    <citation type="journal article" date="2016" name="Nat. Genet.">
        <title>A high-quality carrot genome assembly provides new insights into carotenoid accumulation and asterid genome evolution.</title>
        <authorList>
            <person name="Iorizzo M."/>
            <person name="Ellison S."/>
            <person name="Senalik D."/>
            <person name="Zeng P."/>
            <person name="Satapoomin P."/>
            <person name="Huang J."/>
            <person name="Bowman M."/>
            <person name="Iovene M."/>
            <person name="Sanseverino W."/>
            <person name="Cavagnaro P."/>
            <person name="Yildiz M."/>
            <person name="Macko-Podgorni A."/>
            <person name="Moranska E."/>
            <person name="Grzebelus E."/>
            <person name="Grzebelus D."/>
            <person name="Ashrafi H."/>
            <person name="Zheng Z."/>
            <person name="Cheng S."/>
            <person name="Spooner D."/>
            <person name="Van Deynze A."/>
            <person name="Simon P."/>
        </authorList>
    </citation>
    <scope>NUCLEOTIDE SEQUENCE</scope>
    <source>
        <tissue evidence="3">Leaf</tissue>
    </source>
</reference>
<evidence type="ECO:0000313" key="3">
    <source>
        <dbReference type="EMBL" id="WOG83057.1"/>
    </source>
</evidence>
<dbReference type="InterPro" id="IPR053781">
    <property type="entry name" value="F-box_AtFBL13-like"/>
</dbReference>
<dbReference type="Proteomes" id="UP000077755">
    <property type="component" value="Chromosome 1"/>
</dbReference>
<name>A0AAF1AJS9_DAUCS</name>
<dbReference type="InterPro" id="IPR053197">
    <property type="entry name" value="F-box_SCFL_complex_component"/>
</dbReference>
<dbReference type="Pfam" id="PF00646">
    <property type="entry name" value="F-box"/>
    <property type="match status" value="1"/>
</dbReference>
<proteinExistence type="predicted"/>